<feature type="transmembrane region" description="Helical" evidence="1">
    <location>
        <begin position="58"/>
        <end position="78"/>
    </location>
</feature>
<feature type="transmembrane region" description="Helical" evidence="1">
    <location>
        <begin position="139"/>
        <end position="156"/>
    </location>
</feature>
<dbReference type="EMBL" id="BARS01017984">
    <property type="protein sequence ID" value="GAF89471.1"/>
    <property type="molecule type" value="Genomic_DNA"/>
</dbReference>
<organism evidence="3">
    <name type="scientific">marine sediment metagenome</name>
    <dbReference type="NCBI Taxonomy" id="412755"/>
    <lineage>
        <taxon>unclassified sequences</taxon>
        <taxon>metagenomes</taxon>
        <taxon>ecological metagenomes</taxon>
    </lineage>
</organism>
<dbReference type="Pfam" id="PF00892">
    <property type="entry name" value="EamA"/>
    <property type="match status" value="1"/>
</dbReference>
<dbReference type="InterPro" id="IPR000620">
    <property type="entry name" value="EamA_dom"/>
</dbReference>
<name>X0TQJ7_9ZZZZ</name>
<feature type="non-terminal residue" evidence="3">
    <location>
        <position position="1"/>
    </location>
</feature>
<keyword evidence="1" id="KW-0472">Membrane</keyword>
<sequence>LAAVAVGLVGVLLILRPGGGVFDATALIALTAALMMSIYTVTTRLVGRADGSSDPAFFYLGVAGAVALTLVGPFYWTPMRPADIGWLLVHSGVAMAGHYCLIRALEATEAVRLQPFTYLQMIFAVPVGVAIFGEQVDSWVILGMTLTVGAGLYAIWREYRLLQRN</sequence>
<dbReference type="SUPFAM" id="SSF103481">
    <property type="entry name" value="Multidrug resistance efflux transporter EmrE"/>
    <property type="match status" value="1"/>
</dbReference>
<evidence type="ECO:0000313" key="3">
    <source>
        <dbReference type="EMBL" id="GAF89471.1"/>
    </source>
</evidence>
<comment type="caution">
    <text evidence="3">The sequence shown here is derived from an EMBL/GenBank/DDBJ whole genome shotgun (WGS) entry which is preliminary data.</text>
</comment>
<keyword evidence="1" id="KW-1133">Transmembrane helix</keyword>
<proteinExistence type="predicted"/>
<keyword evidence="1" id="KW-0812">Transmembrane</keyword>
<evidence type="ECO:0000256" key="1">
    <source>
        <dbReference type="SAM" id="Phobius"/>
    </source>
</evidence>
<protein>
    <recommendedName>
        <fullName evidence="2">EamA domain-containing protein</fullName>
    </recommendedName>
</protein>
<dbReference type="AlphaFoldDB" id="X0TQJ7"/>
<accession>X0TQJ7</accession>
<feature type="transmembrane region" description="Helical" evidence="1">
    <location>
        <begin position="116"/>
        <end position="133"/>
    </location>
</feature>
<evidence type="ECO:0000259" key="2">
    <source>
        <dbReference type="Pfam" id="PF00892"/>
    </source>
</evidence>
<gene>
    <name evidence="3" type="ORF">S01H1_29348</name>
</gene>
<dbReference type="GO" id="GO:0016020">
    <property type="term" value="C:membrane"/>
    <property type="evidence" value="ECO:0007669"/>
    <property type="project" value="InterPro"/>
</dbReference>
<feature type="transmembrane region" description="Helical" evidence="1">
    <location>
        <begin position="84"/>
        <end position="104"/>
    </location>
</feature>
<feature type="transmembrane region" description="Helical" evidence="1">
    <location>
        <begin position="27"/>
        <end position="46"/>
    </location>
</feature>
<feature type="domain" description="EamA" evidence="2">
    <location>
        <begin position="26"/>
        <end position="150"/>
    </location>
</feature>
<reference evidence="3" key="1">
    <citation type="journal article" date="2014" name="Front. Microbiol.">
        <title>High frequency of phylogenetically diverse reductive dehalogenase-homologous genes in deep subseafloor sedimentary metagenomes.</title>
        <authorList>
            <person name="Kawai M."/>
            <person name="Futagami T."/>
            <person name="Toyoda A."/>
            <person name="Takaki Y."/>
            <person name="Nishi S."/>
            <person name="Hori S."/>
            <person name="Arai W."/>
            <person name="Tsubouchi T."/>
            <person name="Morono Y."/>
            <person name="Uchiyama I."/>
            <person name="Ito T."/>
            <person name="Fujiyama A."/>
            <person name="Inagaki F."/>
            <person name="Takami H."/>
        </authorList>
    </citation>
    <scope>NUCLEOTIDE SEQUENCE</scope>
    <source>
        <strain evidence="3">Expedition CK06-06</strain>
    </source>
</reference>
<dbReference type="InterPro" id="IPR037185">
    <property type="entry name" value="EmrE-like"/>
</dbReference>